<dbReference type="InterPro" id="IPR027417">
    <property type="entry name" value="P-loop_NTPase"/>
</dbReference>
<gene>
    <name evidence="1" type="ORF">ACFPOB_15790</name>
</gene>
<dbReference type="SUPFAM" id="SSF52540">
    <property type="entry name" value="P-loop containing nucleoside triphosphate hydrolases"/>
    <property type="match status" value="1"/>
</dbReference>
<evidence type="ECO:0000313" key="2">
    <source>
        <dbReference type="Proteomes" id="UP001596053"/>
    </source>
</evidence>
<dbReference type="EMBL" id="JBHSLW010000023">
    <property type="protein sequence ID" value="MFC5421019.1"/>
    <property type="molecule type" value="Genomic_DNA"/>
</dbReference>
<reference evidence="2" key="1">
    <citation type="journal article" date="2019" name="Int. J. Syst. Evol. Microbiol.">
        <title>The Global Catalogue of Microorganisms (GCM) 10K type strain sequencing project: providing services to taxonomists for standard genome sequencing and annotation.</title>
        <authorList>
            <consortium name="The Broad Institute Genomics Platform"/>
            <consortium name="The Broad Institute Genome Sequencing Center for Infectious Disease"/>
            <person name="Wu L."/>
            <person name="Ma J."/>
        </authorList>
    </citation>
    <scope>NUCLEOTIDE SEQUENCE [LARGE SCALE GENOMIC DNA]</scope>
    <source>
        <strain evidence="2">NCAIM B.01391</strain>
    </source>
</reference>
<keyword evidence="2" id="KW-1185">Reference proteome</keyword>
<accession>A0ABW0IS30</accession>
<proteinExistence type="predicted"/>
<comment type="caution">
    <text evidence="1">The sequence shown here is derived from an EMBL/GenBank/DDBJ whole genome shotgun (WGS) entry which is preliminary data.</text>
</comment>
<name>A0ABW0IS30_9HYPH</name>
<dbReference type="Proteomes" id="UP001596053">
    <property type="component" value="Unassembled WGS sequence"/>
</dbReference>
<evidence type="ECO:0008006" key="3">
    <source>
        <dbReference type="Google" id="ProtNLM"/>
    </source>
</evidence>
<sequence length="1509" mass="164646">MNVLGKKHSDDLRAALQKLYHSGPNGFEGLLAIVLGRLTGQPFRLASSGTQRGRDGDSAFDGGETYFEGKRYETSPDKKEISAKLYDLAIDDKGQVDLWVLGATCEVVAQTVTDARAFAARFGIGIATLDWSDTNLGALLIGTVAAADEVKIFLTDMLEGTPDAHLVPPAHAAIDYFSGQADMPDRIATLRAALSVEEAGLGSARTLNHEWLERLFKSRVLARAEFGQPLAPLDPAGLTAIHRPKQSELINAFSGRPAGELYVVIGDEGVGKTWLCANAWLQAAPRSLLLICTADELLEEEATSDFETFLVRKLIRQTSGSVSERALARWRRRIKGWRANPSPGNVRITLLIDGLNQPRNGDWARWIDRAAAELGSMGGCVVVTTRSAHWASIQRSLVSAVKLLTIAPWTIADVKSLLTSRGIDAGKVRSEVLNSLRNPRVLGLAIDLLENKDVERIGQLSVGRLIFEQVRKATVTGALPFQPVEFAELLKQLASDVIGRLSGPSPDDLLIFNATSRDALQAAATTRFFEPVAGSDLEYEIKPDGLNVGLALYLVDALSKEHRNKRNPRDILAAILEPIAALDEVAKVVFTAIQVACLKDDIHTEVRTALLEHLVSLQNPPADEVDAFALLVKKAPAAFLAAMENVHCSRIHYTNAEWLLYALMHHSDVPAVWSEIASNAKSWLSYYSLAPERMMFKTPGRDPVEQVDEEREKRLKKISESTGHLTKPERDYIEKNLTETDRWDFDPLLKTTFYMLAGKPLAGFAPFFMRYCFSDAYGPSIHSADKMFRQLIRFNRTDWNATRDALLAELETLPEAESSNVGKWARVEVLRATGACDDGLKAETLAEWLVRDRESFSGFSRRERYCASDPCDPVSAKPDNVDATAQAYRAIDPAKLLTHMGQAEGDHFFGGARCAVARFHLADAVSPHRALADNVLGRSGFPRRQGVLGLLEHSSILTPAQARGFLVAGQSSTISHKQDDADGRDEWLTAQHSVRLAVPHLPPDEQLDAIADVRGDLFILNTIEQLLPASEAKVESVLEKVLQNGSESAQAAVLAALIYSGPAMSDRALRIVADLCQSEKAIVRSQALGVAAASANPSLLSAVVATGWDARKLKSETATFEAWYGSSAILEAAKLGELSIEDALDRMHLNHYGFAAIGLGASGAAAVIPRIEAALRKALGYGDAPQLPGMTTTSPNLRDPKPPLMSLEDPPAQDHREQLDRFGETTAEFNDRQKRIGRAYQGFTRELSAADAKLILTDLTYDGVKALADADPDAAKTWLSMLDSANDAQLRHLHHVAFQLGIALSRTGNGTALALVRRVADIKPTIRRITGAAKLPMETLLLWANADVASIETICRQRLVSRHHDADIAFEVLAASLSARQGIVEAVVDELLHRGEPIDCCLALMVSGFSDSSDHASAVLARFVNAQGFIGQAYRAAQAAYERNAWSKVWYQQMIDAKDQETFWQASVMLSKTVDARFDLWSTGADSGGAIFEAFELTVRPALERSPPA</sequence>
<protein>
    <recommendedName>
        <fullName evidence="3">NACHT domain-containing protein</fullName>
    </recommendedName>
</protein>
<organism evidence="1 2">
    <name type="scientific">Bosea eneae</name>
    <dbReference type="NCBI Taxonomy" id="151454"/>
    <lineage>
        <taxon>Bacteria</taxon>
        <taxon>Pseudomonadati</taxon>
        <taxon>Pseudomonadota</taxon>
        <taxon>Alphaproteobacteria</taxon>
        <taxon>Hyphomicrobiales</taxon>
        <taxon>Boseaceae</taxon>
        <taxon>Bosea</taxon>
    </lineage>
</organism>
<evidence type="ECO:0000313" key="1">
    <source>
        <dbReference type="EMBL" id="MFC5421019.1"/>
    </source>
</evidence>